<accession>A0A1H0VRE6</accession>
<protein>
    <submittedName>
        <fullName evidence="1">Uncharacterized protein</fullName>
    </submittedName>
</protein>
<gene>
    <name evidence="1" type="ORF">SAMN04489708_12826</name>
</gene>
<dbReference type="EMBL" id="FNJL01000028">
    <property type="protein sequence ID" value="SDP81030.1"/>
    <property type="molecule type" value="Genomic_DNA"/>
</dbReference>
<sequence>MKQLAPRALPALSQLLPDLGNPSPAELARYLGVSVRTAYGWKALDRAPRAVLLALFWESSYGLSTLDCELHNTAMVWKNLSESQGLEMANLRARIARLERIGDFGCANDPHEKGPHAAALFVSGAS</sequence>
<organism evidence="1 2">
    <name type="scientific">Paracidovorax cattleyae</name>
    <dbReference type="NCBI Taxonomy" id="80868"/>
    <lineage>
        <taxon>Bacteria</taxon>
        <taxon>Pseudomonadati</taxon>
        <taxon>Pseudomonadota</taxon>
        <taxon>Betaproteobacteria</taxon>
        <taxon>Burkholderiales</taxon>
        <taxon>Comamonadaceae</taxon>
        <taxon>Paracidovorax</taxon>
    </lineage>
</organism>
<evidence type="ECO:0000313" key="1">
    <source>
        <dbReference type="EMBL" id="SDP81030.1"/>
    </source>
</evidence>
<dbReference type="RefSeq" id="WP_092837741.1">
    <property type="nucleotide sequence ID" value="NZ_CP028290.1"/>
</dbReference>
<dbReference type="OrthoDB" id="8913478at2"/>
<evidence type="ECO:0000313" key="2">
    <source>
        <dbReference type="Proteomes" id="UP000199317"/>
    </source>
</evidence>
<keyword evidence="2" id="KW-1185">Reference proteome</keyword>
<reference evidence="2" key="1">
    <citation type="submission" date="2016-10" db="EMBL/GenBank/DDBJ databases">
        <authorList>
            <person name="Varghese N."/>
            <person name="Submissions S."/>
        </authorList>
    </citation>
    <scope>NUCLEOTIDE SEQUENCE [LARGE SCALE GENOMIC DNA]</scope>
    <source>
        <strain evidence="2">DSM 17101</strain>
    </source>
</reference>
<dbReference type="AlphaFoldDB" id="A0A1H0VRE6"/>
<dbReference type="Proteomes" id="UP000199317">
    <property type="component" value="Unassembled WGS sequence"/>
</dbReference>
<name>A0A1H0VRE6_9BURK</name>
<proteinExistence type="predicted"/>